<keyword evidence="15" id="KW-1185">Reference proteome</keyword>
<dbReference type="InterPro" id="IPR049550">
    <property type="entry name" value="RecD_N"/>
</dbReference>
<evidence type="ECO:0000256" key="6">
    <source>
        <dbReference type="ARBA" id="ARBA00022839"/>
    </source>
</evidence>
<dbReference type="OrthoDB" id="9803432at2"/>
<dbReference type="GO" id="GO:0043139">
    <property type="term" value="F:5'-3' DNA helicase activity"/>
    <property type="evidence" value="ECO:0007669"/>
    <property type="project" value="UniProtKB-UniRule"/>
</dbReference>
<dbReference type="InterPro" id="IPR027417">
    <property type="entry name" value="P-loop_NTPase"/>
</dbReference>
<dbReference type="EMBL" id="SSWX01000021">
    <property type="protein sequence ID" value="THJ31658.1"/>
    <property type="molecule type" value="Genomic_DNA"/>
</dbReference>
<comment type="miscellaneous">
    <text evidence="11">In the RecBCD complex, RecB has a slow 3'-5' helicase, an exonuclease activity and loads RecA onto ssDNA, RecD has a fast 5'-3' helicase activity, while RecC stimulates the ATPase and processivity of the RecB helicase and contributes to recognition of the Chi site.</text>
</comment>
<feature type="domain" description="UvrD-like helicase C-terminal" evidence="12">
    <location>
        <begin position="674"/>
        <end position="717"/>
    </location>
</feature>
<dbReference type="InterPro" id="IPR050534">
    <property type="entry name" value="Coronavir_polyprotein_1ab"/>
</dbReference>
<dbReference type="GO" id="GO:0003677">
    <property type="term" value="F:DNA binding"/>
    <property type="evidence" value="ECO:0007669"/>
    <property type="project" value="UniProtKB-UniRule"/>
</dbReference>
<dbReference type="Gene3D" id="3.40.50.300">
    <property type="entry name" value="P-loop containing nucleotide triphosphate hydrolases"/>
    <property type="match status" value="3"/>
</dbReference>
<name>A0A4S5BPG6_9BURK</name>
<feature type="domain" description="RecBCD enzyme subunit RecD N-terminal" evidence="13">
    <location>
        <begin position="31"/>
        <end position="128"/>
    </location>
</feature>
<comment type="function">
    <text evidence="11">A helicase/nuclease that prepares dsDNA breaks (DSB) for recombinational DNA repair. Binds to DSBs and unwinds DNA via a highly rapid and processive ATP-dependent bidirectional helicase activity. Unwinds dsDNA until it encounters a Chi (crossover hotspot instigator) sequence from the 3' direction. Cuts ssDNA a few nucleotides 3' to the Chi site. The properties and activities of the enzyme are changed at Chi. The Chi-altered holoenzyme produces a long 3'-ssDNA overhang and facilitates RecA-binding to the ssDNA for homologous DNA recombination and repair. Holoenzyme degrades any linearized DNA that is unable to undergo homologous recombination. In the holoenzyme this subunit has ssDNA-dependent ATPase and 5'-3' helicase activity. When added to pre-assembled RecBC greatly stimulates nuclease activity and augments holoenzyme processivity. Negatively regulates the RecA-loading ability of RecBCD.</text>
</comment>
<dbReference type="GO" id="GO:0005524">
    <property type="term" value="F:ATP binding"/>
    <property type="evidence" value="ECO:0007669"/>
    <property type="project" value="UniProtKB-UniRule"/>
</dbReference>
<keyword evidence="10 11" id="KW-0413">Isomerase</keyword>
<evidence type="ECO:0000256" key="9">
    <source>
        <dbReference type="ARBA" id="ARBA00023204"/>
    </source>
</evidence>
<evidence type="ECO:0000259" key="12">
    <source>
        <dbReference type="Pfam" id="PF13538"/>
    </source>
</evidence>
<evidence type="ECO:0000256" key="8">
    <source>
        <dbReference type="ARBA" id="ARBA00023125"/>
    </source>
</evidence>
<comment type="catalytic activity">
    <reaction evidence="11">
        <text>ATP + H2O = ADP + phosphate + H(+)</text>
        <dbReference type="Rhea" id="RHEA:13065"/>
        <dbReference type="ChEBI" id="CHEBI:15377"/>
        <dbReference type="ChEBI" id="CHEBI:15378"/>
        <dbReference type="ChEBI" id="CHEBI:30616"/>
        <dbReference type="ChEBI" id="CHEBI:43474"/>
        <dbReference type="ChEBI" id="CHEBI:456216"/>
        <dbReference type="EC" id="5.6.2.3"/>
    </reaction>
</comment>
<accession>A0A4S5BPG6</accession>
<dbReference type="EC" id="5.6.2.3" evidence="11"/>
<evidence type="ECO:0000313" key="14">
    <source>
        <dbReference type="EMBL" id="THJ31658.1"/>
    </source>
</evidence>
<dbReference type="RefSeq" id="WP_136407366.1">
    <property type="nucleotide sequence ID" value="NZ_SSWX01000021.1"/>
</dbReference>
<dbReference type="HAMAP" id="MF_01487">
    <property type="entry name" value="RecD"/>
    <property type="match status" value="1"/>
</dbReference>
<reference evidence="14 15" key="1">
    <citation type="submission" date="2019-04" db="EMBL/GenBank/DDBJ databases">
        <title>Lampropedia sp YIM MLB12 draf genome.</title>
        <authorList>
            <person name="Wang Y.-X."/>
        </authorList>
    </citation>
    <scope>NUCLEOTIDE SEQUENCE [LARGE SCALE GENOMIC DNA]</scope>
    <source>
        <strain evidence="14 15">YIM MLB12</strain>
    </source>
</reference>
<protein>
    <recommendedName>
        <fullName evidence="11">RecBCD enzyme subunit RecD</fullName>
        <ecNumber evidence="11">5.6.2.3</ecNumber>
    </recommendedName>
    <alternativeName>
        <fullName evidence="11">DNA 5'-3' helicase subunit RecD</fullName>
    </alternativeName>
    <alternativeName>
        <fullName evidence="11">Exonuclease V subunit RecD</fullName>
        <shortName evidence="11">ExoV subunit RecD</shortName>
    </alternativeName>
    <alternativeName>
        <fullName evidence="11">Helicase/nuclease RecBCD subunit RecD</fullName>
    </alternativeName>
</protein>
<proteinExistence type="inferred from homology"/>
<evidence type="ECO:0000256" key="5">
    <source>
        <dbReference type="ARBA" id="ARBA00022806"/>
    </source>
</evidence>
<sequence length="752" mass="79895">MNPATVHALPQDAARSGVPHTIERLWQWADAGWLRRMDAAFAQWVAAADPHCHASLPLVVAILSALEGRGHSCVALPGLQAQLAALLDWPIDQQAQAALAWLKLQLPVHADGWQAVLRSPVIETATAAPPPAGHVDVAAAPMVLVSSAVHGPARLYLRRYYQFEQSTAQGLLGRVHGAALQAPATTACLPLPAADGAPEVDTARIAQILAQLFPVDAASADQAAAAPNWQKIACALALRQRLGVITGGPGTGKTYTAARLMAAALALAGHRADLRIRLAAPTGKAAARLSESLQLALQELPAAILADQALHQALLRIPAARTLHSLLGASPGTRALRHNAANPLALDWLIVDEASMVDLEMMANLLQALPPHAHLVLLGDKDQLDSVEAGAVLGDVCEGAQQGHYSAATMDYLERSCGERLPSEYGYQGAGAAQAAPALSQAIAMLRVSRRFGGMIGQLALAVQTNDAQRMGALMAQLQQQSSAQRAVFWKEPATAQDAQALAWGADGPHAASGYAELARHLQAMPAWPAAYQRPSTSAPDIEPAWQARHAHWVQQLLDALAHFRILCATRQGPWGVEGMNDLVIQSLREYGLPVKSQGWFAGRVVMVTRNDAALGIFNGDVGIALPAAHNRQQLRVYFPQASTAQPAPGAAAAEAEQTMRSIAVSRLQHAQTAFAMTVHKSQGSEFAHVMLCLPAYESPLLTRELLYTGLTRAKKHFSYVSPRVGAWQQAMGQSTLRTSGLVDLLYGTARS</sequence>
<keyword evidence="6 11" id="KW-0269">Exonuclease</keyword>
<keyword evidence="1 11" id="KW-0540">Nuclease</keyword>
<dbReference type="InterPro" id="IPR006344">
    <property type="entry name" value="RecD"/>
</dbReference>
<feature type="binding site" evidence="11">
    <location>
        <begin position="247"/>
        <end position="254"/>
    </location>
    <ligand>
        <name>ATP</name>
        <dbReference type="ChEBI" id="CHEBI:30616"/>
    </ligand>
</feature>
<evidence type="ECO:0000256" key="1">
    <source>
        <dbReference type="ARBA" id="ARBA00022722"/>
    </source>
</evidence>
<dbReference type="CDD" id="cd17933">
    <property type="entry name" value="DEXSc_RecD-like"/>
    <property type="match status" value="1"/>
</dbReference>
<comment type="subunit">
    <text evidence="11">Heterotrimer of RecB, RecC and RecD. All subunits contribute to DNA-binding.</text>
</comment>
<dbReference type="GO" id="GO:0017116">
    <property type="term" value="F:single-stranded DNA helicase activity"/>
    <property type="evidence" value="ECO:0007669"/>
    <property type="project" value="TreeGrafter"/>
</dbReference>
<dbReference type="Gene3D" id="1.10.10.1020">
    <property type="entry name" value="RecBCD complex, subunit RecD, N-terminal domain"/>
    <property type="match status" value="1"/>
</dbReference>
<dbReference type="CDD" id="cd18809">
    <property type="entry name" value="SF1_C_RecD"/>
    <property type="match status" value="1"/>
</dbReference>
<dbReference type="GO" id="GO:0000724">
    <property type="term" value="P:double-strand break repair via homologous recombination"/>
    <property type="evidence" value="ECO:0007669"/>
    <property type="project" value="UniProtKB-UniRule"/>
</dbReference>
<keyword evidence="4 11" id="KW-0378">Hydrolase</keyword>
<keyword evidence="3 11" id="KW-0227">DNA damage</keyword>
<organism evidence="14 15">
    <name type="scientific">Lampropedia aestuarii</name>
    <dbReference type="NCBI Taxonomy" id="2562762"/>
    <lineage>
        <taxon>Bacteria</taxon>
        <taxon>Pseudomonadati</taxon>
        <taxon>Pseudomonadota</taxon>
        <taxon>Betaproteobacteria</taxon>
        <taxon>Burkholderiales</taxon>
        <taxon>Comamonadaceae</taxon>
        <taxon>Lampropedia</taxon>
    </lineage>
</organism>
<evidence type="ECO:0000256" key="10">
    <source>
        <dbReference type="ARBA" id="ARBA00023235"/>
    </source>
</evidence>
<dbReference type="InterPro" id="IPR027785">
    <property type="entry name" value="UvrD-like_helicase_C"/>
</dbReference>
<dbReference type="Pfam" id="PF21185">
    <property type="entry name" value="RecD_N"/>
    <property type="match status" value="1"/>
</dbReference>
<evidence type="ECO:0000313" key="15">
    <source>
        <dbReference type="Proteomes" id="UP000306236"/>
    </source>
</evidence>
<dbReference type="Pfam" id="PF13245">
    <property type="entry name" value="AAA_19"/>
    <property type="match status" value="1"/>
</dbReference>
<dbReference type="Proteomes" id="UP000306236">
    <property type="component" value="Unassembled WGS sequence"/>
</dbReference>
<evidence type="ECO:0000256" key="7">
    <source>
        <dbReference type="ARBA" id="ARBA00022840"/>
    </source>
</evidence>
<dbReference type="AlphaFoldDB" id="A0A4S5BPG6"/>
<dbReference type="PANTHER" id="PTHR43788">
    <property type="entry name" value="DNA2/NAM7 HELICASE FAMILY MEMBER"/>
    <property type="match status" value="1"/>
</dbReference>
<gene>
    <name evidence="11 14" type="primary">recD</name>
    <name evidence="14" type="ORF">E8K88_14340</name>
</gene>
<evidence type="ECO:0000259" key="13">
    <source>
        <dbReference type="Pfam" id="PF21185"/>
    </source>
</evidence>
<keyword evidence="2 11" id="KW-0547">Nucleotide-binding</keyword>
<dbReference type="InterPro" id="IPR041851">
    <property type="entry name" value="RecD_N_sf"/>
</dbReference>
<dbReference type="PANTHER" id="PTHR43788:SF6">
    <property type="entry name" value="DNA HELICASE B"/>
    <property type="match status" value="1"/>
</dbReference>
<dbReference type="Pfam" id="PF13538">
    <property type="entry name" value="UvrD_C_2"/>
    <property type="match status" value="1"/>
</dbReference>
<evidence type="ECO:0000256" key="4">
    <source>
        <dbReference type="ARBA" id="ARBA00022801"/>
    </source>
</evidence>
<comment type="similarity">
    <text evidence="11">Belongs to the RecD family.</text>
</comment>
<keyword evidence="9 11" id="KW-0234">DNA repair</keyword>
<keyword evidence="7 11" id="KW-0067">ATP-binding</keyword>
<dbReference type="GO" id="GO:0009338">
    <property type="term" value="C:exodeoxyribonuclease V complex"/>
    <property type="evidence" value="ECO:0007669"/>
    <property type="project" value="InterPro"/>
</dbReference>
<evidence type="ECO:0000256" key="2">
    <source>
        <dbReference type="ARBA" id="ARBA00022741"/>
    </source>
</evidence>
<dbReference type="GO" id="GO:0008854">
    <property type="term" value="F:exodeoxyribonuclease V activity"/>
    <property type="evidence" value="ECO:0007669"/>
    <property type="project" value="InterPro"/>
</dbReference>
<dbReference type="GO" id="GO:0016887">
    <property type="term" value="F:ATP hydrolysis activity"/>
    <property type="evidence" value="ECO:0007669"/>
    <property type="project" value="RHEA"/>
</dbReference>
<keyword evidence="8 11" id="KW-0238">DNA-binding</keyword>
<dbReference type="SUPFAM" id="SSF52540">
    <property type="entry name" value="P-loop containing nucleoside triphosphate hydrolases"/>
    <property type="match status" value="1"/>
</dbReference>
<keyword evidence="5 11" id="KW-0347">Helicase</keyword>
<evidence type="ECO:0000256" key="3">
    <source>
        <dbReference type="ARBA" id="ARBA00022763"/>
    </source>
</evidence>
<dbReference type="NCBIfam" id="TIGR01447">
    <property type="entry name" value="recD"/>
    <property type="match status" value="1"/>
</dbReference>
<comment type="caution">
    <text evidence="14">The sequence shown here is derived from an EMBL/GenBank/DDBJ whole genome shotgun (WGS) entry which is preliminary data.</text>
</comment>
<evidence type="ECO:0000256" key="11">
    <source>
        <dbReference type="HAMAP-Rule" id="MF_01487"/>
    </source>
</evidence>